<keyword evidence="8 14" id="KW-0829">Tyrosine-protein kinase</keyword>
<dbReference type="CDD" id="cd14473">
    <property type="entry name" value="FERM_B-lobe"/>
    <property type="match status" value="1"/>
</dbReference>
<dbReference type="FunFam" id="3.30.200.20:FF:000084">
    <property type="entry name" value="Tyrosine-protein kinase"/>
    <property type="match status" value="1"/>
</dbReference>
<dbReference type="GO" id="GO:0030154">
    <property type="term" value="P:cell differentiation"/>
    <property type="evidence" value="ECO:0007669"/>
    <property type="project" value="TreeGrafter"/>
</dbReference>
<dbReference type="InterPro" id="IPR011009">
    <property type="entry name" value="Kinase-like_dom_sf"/>
</dbReference>
<dbReference type="SMART" id="SM00295">
    <property type="entry name" value="B41"/>
    <property type="match status" value="1"/>
</dbReference>
<dbReference type="Gene3D" id="1.10.510.10">
    <property type="entry name" value="Transferase(Phosphotransferase) domain 1"/>
    <property type="match status" value="2"/>
</dbReference>
<dbReference type="GO" id="GO:0004715">
    <property type="term" value="F:non-membrane spanning protein tyrosine kinase activity"/>
    <property type="evidence" value="ECO:0007669"/>
    <property type="project" value="UniProtKB-EC"/>
</dbReference>
<evidence type="ECO:0000259" key="17">
    <source>
        <dbReference type="PROSITE" id="PS50011"/>
    </source>
</evidence>
<feature type="domain" description="Protein kinase" evidence="17">
    <location>
        <begin position="493"/>
        <end position="759"/>
    </location>
</feature>
<dbReference type="GO" id="GO:0016020">
    <property type="term" value="C:membrane"/>
    <property type="evidence" value="ECO:0007669"/>
    <property type="project" value="InterPro"/>
</dbReference>
<evidence type="ECO:0000256" key="14">
    <source>
        <dbReference type="RuleBase" id="RU362096"/>
    </source>
</evidence>
<evidence type="ECO:0000256" key="2">
    <source>
        <dbReference type="ARBA" id="ARBA00022679"/>
    </source>
</evidence>
<keyword evidence="3" id="KW-0677">Repeat</keyword>
<evidence type="ECO:0000256" key="10">
    <source>
        <dbReference type="PIRSR" id="PIRSR000636-1"/>
    </source>
</evidence>
<dbReference type="InterPro" id="IPR000980">
    <property type="entry name" value="SH2"/>
</dbReference>
<evidence type="ECO:0000256" key="11">
    <source>
        <dbReference type="PIRSR" id="PIRSR000636-2"/>
    </source>
</evidence>
<dbReference type="Pfam" id="PF07714">
    <property type="entry name" value="PK_Tyr_Ser-Thr"/>
    <property type="match status" value="2"/>
</dbReference>
<dbReference type="PROSITE" id="PS00107">
    <property type="entry name" value="PROTEIN_KINASE_ATP"/>
    <property type="match status" value="1"/>
</dbReference>
<dbReference type="SUPFAM" id="SSF56112">
    <property type="entry name" value="Protein kinase-like (PK-like)"/>
    <property type="match status" value="2"/>
</dbReference>
<dbReference type="InterPro" id="IPR041381">
    <property type="entry name" value="JAK1-3/TYK2_PHL_dom"/>
</dbReference>
<evidence type="ECO:0000256" key="8">
    <source>
        <dbReference type="ARBA" id="ARBA00023137"/>
    </source>
</evidence>
<dbReference type="GO" id="GO:0022407">
    <property type="term" value="P:regulation of cell-cell adhesion"/>
    <property type="evidence" value="ECO:0007669"/>
    <property type="project" value="UniProtKB-ARBA"/>
</dbReference>
<evidence type="ECO:0000256" key="15">
    <source>
        <dbReference type="SAM" id="MobiDB-lite"/>
    </source>
</evidence>
<dbReference type="CDD" id="cd13334">
    <property type="entry name" value="FERM_C_JAK3"/>
    <property type="match status" value="1"/>
</dbReference>
<evidence type="ECO:0000256" key="1">
    <source>
        <dbReference type="ARBA" id="ARBA00022553"/>
    </source>
</evidence>
<feature type="region of interest" description="Disordered" evidence="15">
    <location>
        <begin position="1"/>
        <end position="26"/>
    </location>
</feature>
<dbReference type="Pfam" id="PF17887">
    <property type="entry name" value="Jak1_Phl"/>
    <property type="match status" value="1"/>
</dbReference>
<dbReference type="InterPro" id="IPR019749">
    <property type="entry name" value="Band_41_domain"/>
</dbReference>
<dbReference type="FunFam" id="3.30.200.20:FF:000135">
    <property type="entry name" value="Tyrosine-protein kinase"/>
    <property type="match status" value="1"/>
</dbReference>
<dbReference type="InterPro" id="IPR035963">
    <property type="entry name" value="FERM_2"/>
</dbReference>
<dbReference type="InterPro" id="IPR036860">
    <property type="entry name" value="SH2_dom_sf"/>
</dbReference>
<dbReference type="InterPro" id="IPR008266">
    <property type="entry name" value="Tyr_kinase_AS"/>
</dbReference>
<dbReference type="Pfam" id="PF21990">
    <property type="entry name" value="SH2_1"/>
    <property type="match status" value="1"/>
</dbReference>
<proteinExistence type="inferred from homology"/>
<dbReference type="Pfam" id="PF18377">
    <property type="entry name" value="FERM_F2"/>
    <property type="match status" value="1"/>
</dbReference>
<keyword evidence="6 11" id="KW-0067">ATP-binding</keyword>
<keyword evidence="1" id="KW-0597">Phosphoprotein</keyword>
<dbReference type="Gene3D" id="2.30.29.30">
    <property type="entry name" value="Pleckstrin-homology domain (PH domain)/Phosphotyrosine-binding domain (PTB)"/>
    <property type="match status" value="1"/>
</dbReference>
<comment type="catalytic activity">
    <reaction evidence="9 14">
        <text>L-tyrosyl-[protein] + ATP = O-phospho-L-tyrosyl-[protein] + ADP + H(+)</text>
        <dbReference type="Rhea" id="RHEA:10596"/>
        <dbReference type="Rhea" id="RHEA-COMP:10136"/>
        <dbReference type="Rhea" id="RHEA-COMP:20101"/>
        <dbReference type="ChEBI" id="CHEBI:15378"/>
        <dbReference type="ChEBI" id="CHEBI:30616"/>
        <dbReference type="ChEBI" id="CHEBI:46858"/>
        <dbReference type="ChEBI" id="CHEBI:61978"/>
        <dbReference type="ChEBI" id="CHEBI:456216"/>
        <dbReference type="EC" id="2.7.10.2"/>
    </reaction>
</comment>
<reference evidence="19" key="1">
    <citation type="submission" date="2025-08" db="UniProtKB">
        <authorList>
            <consortium name="Ensembl"/>
        </authorList>
    </citation>
    <scope>IDENTIFICATION</scope>
</reference>
<dbReference type="InterPro" id="IPR001245">
    <property type="entry name" value="Ser-Thr/Tyr_kinase_cat_dom"/>
</dbReference>
<evidence type="ECO:0000256" key="13">
    <source>
        <dbReference type="PROSITE-ProRule" id="PRU10141"/>
    </source>
</evidence>
<dbReference type="FunFam" id="3.30.505.10:FF:000073">
    <property type="entry name" value="Tyrosine-protein kinase"/>
    <property type="match status" value="1"/>
</dbReference>
<keyword evidence="4 11" id="KW-0547">Nucleotide-binding</keyword>
<evidence type="ECO:0000313" key="19">
    <source>
        <dbReference type="Ensembl" id="ENSSTUP00000033264.1"/>
    </source>
</evidence>
<evidence type="ECO:0000256" key="7">
    <source>
        <dbReference type="ARBA" id="ARBA00022999"/>
    </source>
</evidence>
<dbReference type="InterPro" id="IPR020635">
    <property type="entry name" value="Tyr_kinase_cat_dom"/>
</dbReference>
<dbReference type="Gene3D" id="3.30.200.20">
    <property type="entry name" value="Phosphorylase Kinase, domain 1"/>
    <property type="match status" value="2"/>
</dbReference>
<feature type="binding site" evidence="11">
    <location>
        <begin position="801"/>
        <end position="809"/>
    </location>
    <ligand>
        <name>ATP</name>
        <dbReference type="ChEBI" id="CHEBI:30616"/>
    </ligand>
</feature>
<dbReference type="GeneTree" id="ENSGT00940000166579"/>
<dbReference type="Pfam" id="PF18379">
    <property type="entry name" value="FERM_F1"/>
    <property type="match status" value="1"/>
</dbReference>
<dbReference type="InterPro" id="IPR016251">
    <property type="entry name" value="Tyr_kinase_non-rcpt_Jak/Tyk2"/>
</dbReference>
<dbReference type="PROSITE" id="PS50001">
    <property type="entry name" value="SH2"/>
    <property type="match status" value="1"/>
</dbReference>
<dbReference type="PANTHER" id="PTHR45807:SF3">
    <property type="entry name" value="TYROSINE-PROTEIN KINASE JAK3"/>
    <property type="match status" value="1"/>
</dbReference>
<dbReference type="GO" id="GO:0005524">
    <property type="term" value="F:ATP binding"/>
    <property type="evidence" value="ECO:0007669"/>
    <property type="project" value="UniProtKB-UniRule"/>
</dbReference>
<keyword evidence="5 14" id="KW-0418">Kinase</keyword>
<evidence type="ECO:0000256" key="6">
    <source>
        <dbReference type="ARBA" id="ARBA00022840"/>
    </source>
</evidence>
<evidence type="ECO:0000256" key="4">
    <source>
        <dbReference type="ARBA" id="ARBA00022741"/>
    </source>
</evidence>
<reference evidence="19" key="2">
    <citation type="submission" date="2025-09" db="UniProtKB">
        <authorList>
            <consortium name="Ensembl"/>
        </authorList>
    </citation>
    <scope>IDENTIFICATION</scope>
</reference>
<dbReference type="AlphaFoldDB" id="A0A673YFK4"/>
<dbReference type="InterPro" id="IPR019748">
    <property type="entry name" value="FERM_central"/>
</dbReference>
<comment type="similarity">
    <text evidence="14">Belongs to the protein kinase superfamily. Tyr protein kinase family.</text>
</comment>
<dbReference type="PROSITE" id="PS50011">
    <property type="entry name" value="PROTEIN_KINASE_DOM"/>
    <property type="match status" value="2"/>
</dbReference>
<evidence type="ECO:0000256" key="9">
    <source>
        <dbReference type="ARBA" id="ARBA00051245"/>
    </source>
</evidence>
<dbReference type="Ensembl" id="ENSSTUT00000034746.1">
    <property type="protein sequence ID" value="ENSSTUP00000033264.1"/>
    <property type="gene ID" value="ENSSTUG00000012516.1"/>
</dbReference>
<dbReference type="PIRSF" id="PIRSF000636">
    <property type="entry name" value="TyrPK_Jak"/>
    <property type="match status" value="1"/>
</dbReference>
<dbReference type="SUPFAM" id="SSF47031">
    <property type="entry name" value="Second domain of FERM"/>
    <property type="match status" value="1"/>
</dbReference>
<dbReference type="SUPFAM" id="SSF50729">
    <property type="entry name" value="PH domain-like"/>
    <property type="match status" value="1"/>
</dbReference>
<dbReference type="InterPro" id="IPR000299">
    <property type="entry name" value="FERM_domain"/>
</dbReference>
<dbReference type="CDD" id="cd05038">
    <property type="entry name" value="PTKc_Jak_rpt2"/>
    <property type="match status" value="1"/>
</dbReference>
<dbReference type="PANTHER" id="PTHR45807">
    <property type="entry name" value="TYROSINE-PROTEIN KINASE HOPSCOTCH"/>
    <property type="match status" value="1"/>
</dbReference>
<dbReference type="GO" id="GO:0005829">
    <property type="term" value="C:cytosol"/>
    <property type="evidence" value="ECO:0007669"/>
    <property type="project" value="TreeGrafter"/>
</dbReference>
<dbReference type="SUPFAM" id="SSF55550">
    <property type="entry name" value="SH2 domain"/>
    <property type="match status" value="1"/>
</dbReference>
<dbReference type="InterPro" id="IPR000719">
    <property type="entry name" value="Prot_kinase_dom"/>
</dbReference>
<dbReference type="InterPro" id="IPR041155">
    <property type="entry name" value="FERM_F1"/>
</dbReference>
<feature type="binding site" evidence="11">
    <location>
        <position position="828"/>
    </location>
    <ligand>
        <name>ATP</name>
        <dbReference type="ChEBI" id="CHEBI:30616"/>
    </ligand>
</feature>
<dbReference type="SMART" id="SM00219">
    <property type="entry name" value="TyrKc"/>
    <property type="match status" value="2"/>
</dbReference>
<evidence type="ECO:0000256" key="12">
    <source>
        <dbReference type="PROSITE-ProRule" id="PRU00191"/>
    </source>
</evidence>
<dbReference type="PROSITE" id="PS00109">
    <property type="entry name" value="PROTEIN_KINASE_TYR"/>
    <property type="match status" value="1"/>
</dbReference>
<dbReference type="Gene3D" id="3.30.505.10">
    <property type="entry name" value="SH2 domain"/>
    <property type="match status" value="1"/>
</dbReference>
<dbReference type="SMART" id="SM00252">
    <property type="entry name" value="SH2"/>
    <property type="match status" value="1"/>
</dbReference>
<keyword evidence="20" id="KW-1185">Reference proteome</keyword>
<dbReference type="GO" id="GO:0005131">
    <property type="term" value="F:growth hormone receptor binding"/>
    <property type="evidence" value="ECO:0007669"/>
    <property type="project" value="TreeGrafter"/>
</dbReference>
<dbReference type="PRINTS" id="PR00109">
    <property type="entry name" value="TYRKINASE"/>
</dbReference>
<name>A0A673YFK4_SALTR</name>
<dbReference type="InterPro" id="IPR041046">
    <property type="entry name" value="FERM_F2"/>
</dbReference>
<dbReference type="InterPro" id="IPR017441">
    <property type="entry name" value="Protein_kinase_ATP_BS"/>
</dbReference>
<keyword evidence="7 12" id="KW-0727">SH2 domain</keyword>
<dbReference type="InterPro" id="IPR051286">
    <property type="entry name" value="JAK"/>
</dbReference>
<feature type="domain" description="SH2" evidence="16">
    <location>
        <begin position="380"/>
        <end position="478"/>
    </location>
</feature>
<dbReference type="PRINTS" id="PR01823">
    <property type="entry name" value="JANUSKINASE"/>
</dbReference>
<organism evidence="19 20">
    <name type="scientific">Salmo trutta</name>
    <name type="common">Brown trout</name>
    <dbReference type="NCBI Taxonomy" id="8032"/>
    <lineage>
        <taxon>Eukaryota</taxon>
        <taxon>Metazoa</taxon>
        <taxon>Chordata</taxon>
        <taxon>Craniata</taxon>
        <taxon>Vertebrata</taxon>
        <taxon>Euteleostomi</taxon>
        <taxon>Actinopterygii</taxon>
        <taxon>Neopterygii</taxon>
        <taxon>Teleostei</taxon>
        <taxon>Protacanthopterygii</taxon>
        <taxon>Salmoniformes</taxon>
        <taxon>Salmonidae</taxon>
        <taxon>Salmoninae</taxon>
        <taxon>Salmo</taxon>
    </lineage>
</organism>
<dbReference type="GO" id="GO:0007259">
    <property type="term" value="P:cell surface receptor signaling pathway via JAK-STAT"/>
    <property type="evidence" value="ECO:0007669"/>
    <property type="project" value="TreeGrafter"/>
</dbReference>
<evidence type="ECO:0000313" key="20">
    <source>
        <dbReference type="Proteomes" id="UP000472277"/>
    </source>
</evidence>
<accession>A0A673YFK4</accession>
<dbReference type="GO" id="GO:0035556">
    <property type="term" value="P:intracellular signal transduction"/>
    <property type="evidence" value="ECO:0007669"/>
    <property type="project" value="InterPro"/>
</dbReference>
<keyword evidence="2 14" id="KW-0808">Transferase</keyword>
<dbReference type="GO" id="GO:0008284">
    <property type="term" value="P:positive regulation of cell population proliferation"/>
    <property type="evidence" value="ECO:0007669"/>
    <property type="project" value="UniProtKB-ARBA"/>
</dbReference>
<protein>
    <recommendedName>
        <fullName evidence="14">Tyrosine-protein kinase</fullName>
        <ecNumber evidence="14">2.7.10.2</ecNumber>
    </recommendedName>
</protein>
<evidence type="ECO:0000259" key="16">
    <source>
        <dbReference type="PROSITE" id="PS50001"/>
    </source>
</evidence>
<feature type="binding site" evidence="13">
    <location>
        <position position="829"/>
    </location>
    <ligand>
        <name>ATP</name>
        <dbReference type="ChEBI" id="CHEBI:30616"/>
    </ligand>
</feature>
<feature type="domain" description="FERM" evidence="18">
    <location>
        <begin position="28"/>
        <end position="361"/>
    </location>
</feature>
<dbReference type="GO" id="GO:0060397">
    <property type="term" value="P:growth hormone receptor signaling pathway via JAK-STAT"/>
    <property type="evidence" value="ECO:0007669"/>
    <property type="project" value="TreeGrafter"/>
</dbReference>
<feature type="active site" description="Proton acceptor" evidence="10">
    <location>
        <position position="922"/>
    </location>
</feature>
<dbReference type="GO" id="GO:0019221">
    <property type="term" value="P:cytokine-mediated signaling pathway"/>
    <property type="evidence" value="ECO:0007669"/>
    <property type="project" value="UniProtKB-ARBA"/>
</dbReference>
<dbReference type="EC" id="2.7.10.2" evidence="14"/>
<gene>
    <name evidence="19" type="primary">jak3</name>
</gene>
<evidence type="ECO:0000256" key="3">
    <source>
        <dbReference type="ARBA" id="ARBA00022737"/>
    </source>
</evidence>
<feature type="domain" description="Protein kinase" evidence="17">
    <location>
        <begin position="795"/>
        <end position="1044"/>
    </location>
</feature>
<evidence type="ECO:0000259" key="18">
    <source>
        <dbReference type="PROSITE" id="PS50057"/>
    </source>
</evidence>
<dbReference type="PROSITE" id="PS50057">
    <property type="entry name" value="FERM_3"/>
    <property type="match status" value="1"/>
</dbReference>
<dbReference type="GO" id="GO:0050865">
    <property type="term" value="P:regulation of cell activation"/>
    <property type="evidence" value="ECO:0007669"/>
    <property type="project" value="UniProtKB-ARBA"/>
</dbReference>
<evidence type="ECO:0000256" key="5">
    <source>
        <dbReference type="ARBA" id="ARBA00022777"/>
    </source>
</evidence>
<dbReference type="Proteomes" id="UP000472277">
    <property type="component" value="Chromosome 17"/>
</dbReference>
<dbReference type="InterPro" id="IPR011993">
    <property type="entry name" value="PH-like_dom_sf"/>
</dbReference>
<sequence length="1044" mass="119036">MDLTEEETAPLMDRERGGSQRSGSSSGLQVHLYFLPATKAGTTFNISSGQISAERVCVLAAKKCGILPVYHSLFALAFDDLSNFYPPTHVFSTDESISIHYRVRFFFANWFGEGSKTSYRYCLRRGRISAVLDYCVIDYLFAQSRSDFVAGQAGVSPPLSVQEECLGLAVLDLWRLAKEHNQSVREVCKNVSYKSCLPETHRQEIQQLSRLARYRIRNTLKRFLKKLGRCSVGERSLKLKYLMELAGVEPSHGTETFHVNHPGTQLQQKEPTFNLMRVAGESGIQFSGSHCPEWQTFCDFPEIIDINIKRACHEQVPQDSRVVTITRQDDRCLEAEFQTVTEALSFVSLVDGYFRLTTDSSHYFCQDVAPPSLLEDIESHCHGPITSEFAVHKLKKVGAKDGRFLLRRSPKDYDKFFLTVCVQTPLGLDYKDCLIMKNEQFSLLGVHKSFLSLRELTDFFQQSKLLLAEVPVKLERCCPPRPKGTGQQACFNIYICESLGQGSFTRIFKGSKIDIRDGERHVTDVLLKELDANHKNCWESFFEAASLMSQISHKHLLLVYGISVHRSKNVMVQEFVKCGALDLFLKREGSVSVSWKLDVAKQLASALNFLEEKNITHGNICAKNLLLAREGDASQGSSPFIKLSDPGINTILAHWEWLRKMVLDRIPWVAPEVLEAPERLELECDKWSFGATLWELFNGGQAPLQGLDLERKLQFYETYKQLPSSEWTELADLISQCMNYQPAFRPSCRSIIRQLNSLITSDYVILHAAEPLPDRDRALDPSHQQDQSVYEERHLRYISPLGKGNFGSVELCRYDPLGDNTGELIAVKKLQPNKQSNLEDFQKEINTIRSLHCDYIVKYRGVCYSMGRLSMSLVMEYLPHGSLIGYLEKNRQHVNNRRMLLFASQICKGLEYLQSMRYVHRDLAARNILVASDTLVKIADFGLTKIIPFDKEYYRVTHPGESPIFWYAPESITESKFSHKSDVWSFGVVLHELFSYCEHNCNPKRIYSMMTTCWGYSAEERPTFSTLGDQIETSIQDEREGSKG</sequence>